<accession>A0A0L7QJ17</accession>
<dbReference type="EMBL" id="KQ415586">
    <property type="protein sequence ID" value="KOC58565.1"/>
    <property type="molecule type" value="Genomic_DNA"/>
</dbReference>
<dbReference type="GO" id="GO:0003677">
    <property type="term" value="F:DNA binding"/>
    <property type="evidence" value="ECO:0007669"/>
    <property type="project" value="InterPro"/>
</dbReference>
<feature type="domain" description="T4 RNA ligase 1-like N-terminal" evidence="6">
    <location>
        <begin position="141"/>
        <end position="341"/>
    </location>
</feature>
<keyword evidence="8" id="KW-0808">Transferase</keyword>
<organism evidence="8 9">
    <name type="scientific">Habropoda laboriosa</name>
    <dbReference type="NCBI Taxonomy" id="597456"/>
    <lineage>
        <taxon>Eukaryota</taxon>
        <taxon>Metazoa</taxon>
        <taxon>Ecdysozoa</taxon>
        <taxon>Arthropoda</taxon>
        <taxon>Hexapoda</taxon>
        <taxon>Insecta</taxon>
        <taxon>Pterygota</taxon>
        <taxon>Neoptera</taxon>
        <taxon>Endopterygota</taxon>
        <taxon>Hymenoptera</taxon>
        <taxon>Apocrita</taxon>
        <taxon>Aculeata</taxon>
        <taxon>Apoidea</taxon>
        <taxon>Anthophila</taxon>
        <taxon>Apidae</taxon>
        <taxon>Habropoda</taxon>
    </lineage>
</organism>
<keyword evidence="9" id="KW-1185">Reference proteome</keyword>
<reference evidence="8 9" key="1">
    <citation type="submission" date="2015-07" db="EMBL/GenBank/DDBJ databases">
        <title>The genome of Habropoda laboriosa.</title>
        <authorList>
            <person name="Pan H."/>
            <person name="Kapheim K."/>
        </authorList>
    </citation>
    <scope>NUCLEOTIDE SEQUENCE [LARGE SCALE GENOMIC DNA]</scope>
    <source>
        <strain evidence="8">0110345459</strain>
    </source>
</reference>
<dbReference type="InterPro" id="IPR027785">
    <property type="entry name" value="UvrD-like_helicase_C"/>
</dbReference>
<dbReference type="Pfam" id="PF09511">
    <property type="entry name" value="RNA_lig_T4_1"/>
    <property type="match status" value="1"/>
</dbReference>
<name>A0A0L7QJ17_9HYME</name>
<evidence type="ECO:0000256" key="4">
    <source>
        <dbReference type="ARBA" id="ARBA00022840"/>
    </source>
</evidence>
<dbReference type="Gene3D" id="3.40.50.300">
    <property type="entry name" value="P-loop containing nucleotide triphosphate hydrolases"/>
    <property type="match status" value="4"/>
</dbReference>
<sequence length="1155" mass="133143">MLDFDRELVLSLWTSKGTISYWNQFITNKGADGFKKVLRDYIEYFNDSLELKKFLKEIGDEKECTPCQIRKARNFPLLYKTLAKDVATWEKMRIDQALKSGEITLDYLKNELNILVKESGDYIVLNYIMTLSPKDNPYVKQCRGIILNKHTFDVVCLPFDRFFNYGENQSGLNLDWKNNKVDVMEKVDGSLIKIWFDNRKWNISTRGTVYCNTGDLCLSGLTFEKLVLSAFGVLSVEDFQDNFSDAKKNLTHIFELTSPQNRVVTDYGSKPCMHYLASRNKETGEYSRENFYGVKYREAKWFKLNTVEDCLKASVELKGLEEGFVVYVNDVPEFKIKSPQYVAVSHIRGEGLTSRRISELVLINEHEEYLNYFPEDAKYFTTYLNKYDEIISDIDTNLNKDIRQAWIDRGKENGYHVVIKNFDTSLEECIKRDKERTNTVGMTVIMKQWKMFVKYRNMYMYSHDENLTNCIIVDIDGNTMKFTPTIEQQNIINHCLSGKDLAVKAYAGASKTTTLSMVSKELDKQGKRGLYLAFNKNTATEAKGRMASSVDCLTVHGLAYRNTDPDLIRKLSLSFINSNILAERLSTKGVCWINYSGQLIDLSEEDHKELLESKDFNPYTGDSYDPEEEIWCSVKGGYITRGEWVVDQIVPILHLNEEVIKYISNTMKFTPTIEQQNIINHCLSGKDLAVKAYAGASKTTTLSMVSKELDKQGKRGLYLAFNKNTATEAKGRMASSVDCLTVHGLAYRNTDPDLIRKLSLSFINSNILAERLSTKGVWYEVFFRGERKRKLVKPASIIFLAKETIKKFCNSDETIDNCHVVLPEIGKGRFSSGKRDIEIEVLKISKRYWKEMIDTNNDVPITHDVYLKLFSLSGIQLNNYDYIMGDEWQDSNPCTTAWFDSQKVQKIVVGDDYQQIYQWRGSVNALQSNEDVDVLYLTKTFRFGGSICDRANQLLKHRDAPLPLIGNGSEVYHEEPEFYYCYISRTNCSCLETFTTLMENNDQLKVHLNIDVKDVSNFANHWFSLEERKFPKVTHPQLIGFNNTQEVKEYLDENKDKDLDRYVQLVSKFGKKLFFILKNVVDLNEADCIVTTCHKVKGLEFDTVFIDGDFDLIDDEGDITEDEMLLNLAYVAVTRGKKYVNSESMNSFFNTINKE</sequence>
<keyword evidence="3" id="KW-0347">Helicase</keyword>
<evidence type="ECO:0000256" key="3">
    <source>
        <dbReference type="ARBA" id="ARBA00022806"/>
    </source>
</evidence>
<keyword evidence="8" id="KW-0418">Kinase</keyword>
<evidence type="ECO:0000259" key="7">
    <source>
        <dbReference type="Pfam" id="PF13538"/>
    </source>
</evidence>
<dbReference type="GO" id="GO:0000725">
    <property type="term" value="P:recombinational repair"/>
    <property type="evidence" value="ECO:0007669"/>
    <property type="project" value="TreeGrafter"/>
</dbReference>
<dbReference type="InterPro" id="IPR019039">
    <property type="entry name" value="T4-Rnl1-like_N"/>
</dbReference>
<dbReference type="InterPro" id="IPR000212">
    <property type="entry name" value="DNA_helicase_UvrD/REP"/>
</dbReference>
<dbReference type="GO" id="GO:0016301">
    <property type="term" value="F:kinase activity"/>
    <property type="evidence" value="ECO:0007669"/>
    <property type="project" value="UniProtKB-KW"/>
</dbReference>
<dbReference type="Pfam" id="PF00580">
    <property type="entry name" value="UvrD-helicase"/>
    <property type="match status" value="1"/>
</dbReference>
<gene>
    <name evidence="8" type="ORF">WH47_09459</name>
</gene>
<dbReference type="GO" id="GO:0043138">
    <property type="term" value="F:3'-5' DNA helicase activity"/>
    <property type="evidence" value="ECO:0007669"/>
    <property type="project" value="TreeGrafter"/>
</dbReference>
<feature type="domain" description="UvrD-like helicase ATP-binding" evidence="5">
    <location>
        <begin position="674"/>
        <end position="925"/>
    </location>
</feature>
<dbReference type="Pfam" id="PF13538">
    <property type="entry name" value="UvrD_C_2"/>
    <property type="match status" value="1"/>
</dbReference>
<dbReference type="Proteomes" id="UP000053825">
    <property type="component" value="Unassembled WGS sequence"/>
</dbReference>
<dbReference type="AlphaFoldDB" id="A0A0L7QJ17"/>
<keyword evidence="4" id="KW-0067">ATP-binding</keyword>
<evidence type="ECO:0000313" key="8">
    <source>
        <dbReference type="EMBL" id="KOC58565.1"/>
    </source>
</evidence>
<evidence type="ECO:0000259" key="6">
    <source>
        <dbReference type="Pfam" id="PF09511"/>
    </source>
</evidence>
<keyword evidence="8" id="KW-0436">Ligase</keyword>
<keyword evidence="2" id="KW-0378">Hydrolase</keyword>
<keyword evidence="1" id="KW-0547">Nucleotide-binding</keyword>
<dbReference type="PANTHER" id="PTHR11070:SF30">
    <property type="entry name" value="F-BOX DNA HELICASE 1"/>
    <property type="match status" value="1"/>
</dbReference>
<feature type="domain" description="UvrD-like helicase C-terminal" evidence="7">
    <location>
        <begin position="1089"/>
        <end position="1140"/>
    </location>
</feature>
<evidence type="ECO:0000256" key="2">
    <source>
        <dbReference type="ARBA" id="ARBA00022801"/>
    </source>
</evidence>
<evidence type="ECO:0000259" key="5">
    <source>
        <dbReference type="Pfam" id="PF00580"/>
    </source>
</evidence>
<protein>
    <submittedName>
        <fullName evidence="8">Putative bifunctional polynucleotide kinase/RNA ligase</fullName>
    </submittedName>
</protein>
<evidence type="ECO:0000313" key="9">
    <source>
        <dbReference type="Proteomes" id="UP000053825"/>
    </source>
</evidence>
<dbReference type="InterPro" id="IPR027417">
    <property type="entry name" value="P-loop_NTPase"/>
</dbReference>
<dbReference type="GO" id="GO:0016787">
    <property type="term" value="F:hydrolase activity"/>
    <property type="evidence" value="ECO:0007669"/>
    <property type="project" value="UniProtKB-KW"/>
</dbReference>
<dbReference type="PANTHER" id="PTHR11070">
    <property type="entry name" value="UVRD / RECB / PCRA DNA HELICASE FAMILY MEMBER"/>
    <property type="match status" value="1"/>
</dbReference>
<dbReference type="InterPro" id="IPR014016">
    <property type="entry name" value="UvrD-like_ATP-bd"/>
</dbReference>
<evidence type="ECO:0000256" key="1">
    <source>
        <dbReference type="ARBA" id="ARBA00022741"/>
    </source>
</evidence>
<dbReference type="GO" id="GO:0016874">
    <property type="term" value="F:ligase activity"/>
    <property type="evidence" value="ECO:0007669"/>
    <property type="project" value="UniProtKB-KW"/>
</dbReference>
<proteinExistence type="predicted"/>
<dbReference type="STRING" id="597456.A0A0L7QJ17"/>
<dbReference type="GO" id="GO:0005524">
    <property type="term" value="F:ATP binding"/>
    <property type="evidence" value="ECO:0007669"/>
    <property type="project" value="UniProtKB-KW"/>
</dbReference>
<dbReference type="SUPFAM" id="SSF52540">
    <property type="entry name" value="P-loop containing nucleoside triphosphate hydrolases"/>
    <property type="match status" value="3"/>
</dbReference>